<organism evidence="1 2">
    <name type="scientific">Telmatospirillum siberiense</name>
    <dbReference type="NCBI Taxonomy" id="382514"/>
    <lineage>
        <taxon>Bacteria</taxon>
        <taxon>Pseudomonadati</taxon>
        <taxon>Pseudomonadota</taxon>
        <taxon>Alphaproteobacteria</taxon>
        <taxon>Rhodospirillales</taxon>
        <taxon>Rhodospirillaceae</taxon>
        <taxon>Telmatospirillum</taxon>
    </lineage>
</organism>
<evidence type="ECO:0000313" key="2">
    <source>
        <dbReference type="Proteomes" id="UP000233293"/>
    </source>
</evidence>
<dbReference type="EMBL" id="PIUM01000003">
    <property type="protein sequence ID" value="PKU25809.1"/>
    <property type="molecule type" value="Genomic_DNA"/>
</dbReference>
<comment type="caution">
    <text evidence="1">The sequence shown here is derived from an EMBL/GenBank/DDBJ whole genome shotgun (WGS) entry which is preliminary data.</text>
</comment>
<accession>A0A2N3PZK0</accession>
<dbReference type="Proteomes" id="UP000233293">
    <property type="component" value="Unassembled WGS sequence"/>
</dbReference>
<gene>
    <name evidence="1" type="ORF">CWS72_04410</name>
</gene>
<sequence length="130" mass="14085">MIIEKMTTVVARSAAEAVAQMDLSAMIDGVAERLTERAVTAVTQTIRDQGRKISLAAVQEVEESVRYVGDEMIPSAVEIAVRAAHRSISATQFASQEAYASADVAASRLIGRRKARDLDDDLLAIESMIY</sequence>
<dbReference type="AlphaFoldDB" id="A0A2N3PZK0"/>
<protein>
    <submittedName>
        <fullName evidence="1">Uncharacterized protein</fullName>
    </submittedName>
</protein>
<name>A0A2N3PZK0_9PROT</name>
<evidence type="ECO:0000313" key="1">
    <source>
        <dbReference type="EMBL" id="PKU25809.1"/>
    </source>
</evidence>
<proteinExistence type="predicted"/>
<keyword evidence="2" id="KW-1185">Reference proteome</keyword>
<reference evidence="2" key="1">
    <citation type="submission" date="2017-12" db="EMBL/GenBank/DDBJ databases">
        <title>Draft genome sequence of Telmatospirillum siberiense 26-4b1T, an acidotolerant peatland alphaproteobacterium potentially involved in sulfur cycling.</title>
        <authorList>
            <person name="Hausmann B."/>
            <person name="Pjevac P."/>
            <person name="Schreck K."/>
            <person name="Herbold C.W."/>
            <person name="Daims H."/>
            <person name="Wagner M."/>
            <person name="Pester M."/>
            <person name="Loy A."/>
        </authorList>
    </citation>
    <scope>NUCLEOTIDE SEQUENCE [LARGE SCALE GENOMIC DNA]</scope>
    <source>
        <strain evidence="2">26-4b1</strain>
    </source>
</reference>